<dbReference type="Proteomes" id="UP000032809">
    <property type="component" value="Chromosome I"/>
</dbReference>
<dbReference type="STRING" id="1006576.DTL3_0762"/>
<dbReference type="PATRIC" id="fig|1006576.9.peg.751"/>
<keyword evidence="3" id="KW-1185">Reference proteome</keyword>
<dbReference type="KEGG" id="dtn:DTL3_0762"/>
<dbReference type="HOGENOM" id="CLU_153213_0_0_0"/>
<proteinExistence type="predicted"/>
<reference evidence="3" key="1">
    <citation type="submission" date="2014-11" db="EMBL/GenBank/DDBJ databases">
        <authorList>
            <person name="Wibberg D."/>
        </authorList>
    </citation>
    <scope>NUCLEOTIDE SEQUENCE [LARGE SCALE GENOMIC DNA]</scope>
    <source>
        <strain evidence="3">L3</strain>
    </source>
</reference>
<dbReference type="EC" id="5.4.3.5" evidence="2"/>
<evidence type="ECO:0000313" key="3">
    <source>
        <dbReference type="Proteomes" id="UP000032809"/>
    </source>
</evidence>
<evidence type="ECO:0000313" key="2">
    <source>
        <dbReference type="EMBL" id="CEP78072.1"/>
    </source>
</evidence>
<accession>A0A0C7NQ91</accession>
<dbReference type="OrthoDB" id="5147116at2"/>
<feature type="domain" description="D-Lysine 5,6-aminomutase alpha subunit" evidence="1">
    <location>
        <begin position="4"/>
        <end position="117"/>
    </location>
</feature>
<keyword evidence="2" id="KW-0413">Isomerase</keyword>
<dbReference type="RefSeq" id="WP_045087596.1">
    <property type="nucleotide sequence ID" value="NZ_LN824141.1"/>
</dbReference>
<sequence>MKERPDDFIERSEKLQHMTDEELNKYFWELAERVVEPLVELAQTHTSPSIERSVLLRMGFNSLQAKALVERISQERLLSKGAGNVVYQLANLKNIDILQAGEELIKGNYWEEVENLFKGGSTDETSTK</sequence>
<dbReference type="InterPro" id="IPR015130">
    <property type="entry name" value="Lys-AminoMut_A"/>
</dbReference>
<evidence type="ECO:0000259" key="1">
    <source>
        <dbReference type="Pfam" id="PF16552"/>
    </source>
</evidence>
<dbReference type="AlphaFoldDB" id="A0A0C7NQ91"/>
<protein>
    <submittedName>
        <fullName evidence="2">D-ornithine 4,5-aminomutase</fullName>
        <ecNumber evidence="2">5.4.3.5</ecNumber>
    </submittedName>
</protein>
<dbReference type="Gene3D" id="6.10.250.2220">
    <property type="match status" value="1"/>
</dbReference>
<organism evidence="2 3">
    <name type="scientific">Defluviitoga tunisiensis</name>
    <dbReference type="NCBI Taxonomy" id="1006576"/>
    <lineage>
        <taxon>Bacteria</taxon>
        <taxon>Thermotogati</taxon>
        <taxon>Thermotogota</taxon>
        <taxon>Thermotogae</taxon>
        <taxon>Petrotogales</taxon>
        <taxon>Petrotogaceae</taxon>
        <taxon>Defluviitoga</taxon>
    </lineage>
</organism>
<dbReference type="GO" id="GO:0047831">
    <property type="term" value="F:D-ornithine 4,5-aminomutase activity"/>
    <property type="evidence" value="ECO:0007669"/>
    <property type="project" value="UniProtKB-EC"/>
</dbReference>
<dbReference type="InterPro" id="IPR016176">
    <property type="entry name" value="Cbl-dep_enz_cat"/>
</dbReference>
<dbReference type="Gene3D" id="1.10.8.1000">
    <property type="entry name" value="Ornithine 4,5 aminomutase S component, alpha subunit-like"/>
    <property type="match status" value="1"/>
</dbReference>
<name>A0A0C7NQ91_DEFTU</name>
<dbReference type="EMBL" id="LN824141">
    <property type="protein sequence ID" value="CEP78072.1"/>
    <property type="molecule type" value="Genomic_DNA"/>
</dbReference>
<gene>
    <name evidence="2" type="ORF">DTL3_0762</name>
</gene>
<dbReference type="Pfam" id="PF16552">
    <property type="entry name" value="OAM_alpha"/>
    <property type="match status" value="1"/>
</dbReference>
<dbReference type="SUPFAM" id="SSF51703">
    <property type="entry name" value="Cobalamin (vitamin B12)-dependent enzymes"/>
    <property type="match status" value="1"/>
</dbReference>
<dbReference type="GO" id="GO:0031419">
    <property type="term" value="F:cobalamin binding"/>
    <property type="evidence" value="ECO:0007669"/>
    <property type="project" value="InterPro"/>
</dbReference>